<dbReference type="Proteomes" id="UP000003250">
    <property type="component" value="Unassembled WGS sequence"/>
</dbReference>
<keyword evidence="1" id="KW-0472">Membrane</keyword>
<name>H0HZ44_9HYPH</name>
<protein>
    <submittedName>
        <fullName evidence="2">Uncharacterized protein</fullName>
    </submittedName>
</protein>
<organism evidence="2 3">
    <name type="scientific">Mesorhizobium alhagi CCNWXJ12-2</name>
    <dbReference type="NCBI Taxonomy" id="1107882"/>
    <lineage>
        <taxon>Bacteria</taxon>
        <taxon>Pseudomonadati</taxon>
        <taxon>Pseudomonadota</taxon>
        <taxon>Alphaproteobacteria</taxon>
        <taxon>Hyphomicrobiales</taxon>
        <taxon>Phyllobacteriaceae</taxon>
        <taxon>Allomesorhizobium</taxon>
    </lineage>
</organism>
<accession>H0HZ44</accession>
<evidence type="ECO:0000313" key="3">
    <source>
        <dbReference type="Proteomes" id="UP000003250"/>
    </source>
</evidence>
<dbReference type="RefSeq" id="WP_008839051.1">
    <property type="nucleotide sequence ID" value="NZ_AHAM01000242.1"/>
</dbReference>
<evidence type="ECO:0000256" key="1">
    <source>
        <dbReference type="SAM" id="Phobius"/>
    </source>
</evidence>
<evidence type="ECO:0000313" key="2">
    <source>
        <dbReference type="EMBL" id="EHK53998.1"/>
    </source>
</evidence>
<dbReference type="PATRIC" id="fig|1107882.3.peg.5299"/>
<reference evidence="2 3" key="1">
    <citation type="journal article" date="2012" name="J. Bacteriol.">
        <title>Draft Genome Sequence of Mesorhizobium alhagi CCNWXJ12-2T, a Novel Salt-Resistant Species Isolated from the Desert of Northwestern China.</title>
        <authorList>
            <person name="Zhou M."/>
            <person name="Chen W."/>
            <person name="Chen H."/>
            <person name="Wei G."/>
        </authorList>
    </citation>
    <scope>NUCLEOTIDE SEQUENCE [LARGE SCALE GENOMIC DNA]</scope>
    <source>
        <strain evidence="2 3">CCNWXJ12-2</strain>
    </source>
</reference>
<keyword evidence="1" id="KW-0812">Transmembrane</keyword>
<keyword evidence="3" id="KW-1185">Reference proteome</keyword>
<keyword evidence="1" id="KW-1133">Transmembrane helix</keyword>
<feature type="transmembrane region" description="Helical" evidence="1">
    <location>
        <begin position="12"/>
        <end position="42"/>
    </location>
</feature>
<dbReference type="AlphaFoldDB" id="H0HZ44"/>
<proteinExistence type="predicted"/>
<dbReference type="EMBL" id="AHAM01000242">
    <property type="protein sequence ID" value="EHK53998.1"/>
    <property type="molecule type" value="Genomic_DNA"/>
</dbReference>
<sequence length="43" mass="4419">MTKAGDKRFDRIAAWALILGAAVMVPSLAALVVALLAVVAVLL</sequence>
<gene>
    <name evidence="2" type="ORF">MAXJ12_27393</name>
</gene>